<evidence type="ECO:0000313" key="2">
    <source>
        <dbReference type="Proteomes" id="UP001172386"/>
    </source>
</evidence>
<evidence type="ECO:0000313" key="1">
    <source>
        <dbReference type="EMBL" id="KAJ9656050.1"/>
    </source>
</evidence>
<accession>A0ACC3A693</accession>
<protein>
    <submittedName>
        <fullName evidence="1">Autophagy protein 13</fullName>
    </submittedName>
</protein>
<proteinExistence type="predicted"/>
<dbReference type="EMBL" id="JAPDRQ010000084">
    <property type="protein sequence ID" value="KAJ9656050.1"/>
    <property type="molecule type" value="Genomic_DNA"/>
</dbReference>
<keyword evidence="2" id="KW-1185">Reference proteome</keyword>
<dbReference type="Proteomes" id="UP001172386">
    <property type="component" value="Unassembled WGS sequence"/>
</dbReference>
<comment type="caution">
    <text evidence="1">The sequence shown here is derived from an EMBL/GenBank/DDBJ whole genome shotgun (WGS) entry which is preliminary data.</text>
</comment>
<reference evidence="1" key="1">
    <citation type="submission" date="2022-10" db="EMBL/GenBank/DDBJ databases">
        <title>Culturing micro-colonial fungi from biological soil crusts in the Mojave desert and describing Neophaeococcomyces mojavensis, and introducing the new genera and species Taxawa tesnikishii.</title>
        <authorList>
            <person name="Kurbessoian T."/>
            <person name="Stajich J.E."/>
        </authorList>
    </citation>
    <scope>NUCLEOTIDE SEQUENCE</scope>
    <source>
        <strain evidence="1">JES_112</strain>
    </source>
</reference>
<organism evidence="1 2">
    <name type="scientific">Neophaeococcomyces mojaviensis</name>
    <dbReference type="NCBI Taxonomy" id="3383035"/>
    <lineage>
        <taxon>Eukaryota</taxon>
        <taxon>Fungi</taxon>
        <taxon>Dikarya</taxon>
        <taxon>Ascomycota</taxon>
        <taxon>Pezizomycotina</taxon>
        <taxon>Eurotiomycetes</taxon>
        <taxon>Chaetothyriomycetidae</taxon>
        <taxon>Chaetothyriales</taxon>
        <taxon>Chaetothyriales incertae sedis</taxon>
        <taxon>Neophaeococcomyces</taxon>
    </lineage>
</organism>
<sequence length="920" mass="99204">MHQHPRPPPTTASPANSEQTNPIRSNNQRDRDSRTNSALTQESASSEDFTSTRQDQPTVDSAGSMQRLNQVISNFHTKAALIILHSRSDLSPAYSSKTNEKRVNKWFNIELDETDDYIDDIRRWKKCDVFLDRPPPLIIEIYLTTDPLPQGQQLVILDDEQKRWDVNSALEPRQSARNGKRRPADGREILLERWTVALGEPRQPVPADLTSILPHVYKKSILLFRALYTYCNFLPAWKLIRKLGKSRFTMGMKVGFRIVDGDQLDSIPRADNLTTPLYDSGADVVTDYSFGSTDSPAGPFSVQVKYRSNCDFRIDDSEELLSSRFIGADDDIFRPSPARDQNDNKNQTAQKVGSLPNDQRRNLLQRPELGHAYGSLSTFHQAGISPGTSPISALRAAKELGSDSPSPQRPVPQQAQTQSQRPAVPNRTSTTGRQNSFSIQPFKAPTLAASPLGASPLGASPRISTKAIPTLGSLQEEVTIPPPNVQAIAARKPASITSDNVGVSSTSSSPRPAPAQRFTSSFGHRKNRPSLDRTANKTDDDQTSSGKASAASSGQPGSGLMIEAAGGNGSSGSIHEDDEKISDFLKMLDLKKDLLNTASSSALDASARRTAAALTRFHKMRDSNAALSESMASSLMVPKPAPSPSRVQAGTPAISTSSSPGKPVSPHTPHTPFAPSRLSAAYSHDDPESQEEMKAVDDNLSPDEQPQEPSVALTANPGAIDIPSSPRIFVPGYRRSSSAQRIPLPSEEDIGDLYGMRSASMGAQGRPRRQDSSADPPVPDTLKPLDDVSPVEEHREDVRPQTSAGPTGPDETISDSGSGRSSLPNAYRSRFVRGGTAGRGSHASLGQGSTSSIGGTGGSAEKVGDSGSASSSWVRGGRPQGLTRPENRTGDDDDFLPFVMDASTFTPNKGESKPRNVSER</sequence>
<name>A0ACC3A693_9EURO</name>
<gene>
    <name evidence="1" type="primary">ATG13</name>
    <name evidence="1" type="ORF">H2198_005210</name>
</gene>